<dbReference type="PANTHER" id="PTHR40057">
    <property type="entry name" value="SLR1162 PROTEIN"/>
    <property type="match status" value="1"/>
</dbReference>
<evidence type="ECO:0000256" key="1">
    <source>
        <dbReference type="SAM" id="Phobius"/>
    </source>
</evidence>
<gene>
    <name evidence="3" type="ORF">MO867_07740</name>
</gene>
<dbReference type="GO" id="GO:0004497">
    <property type="term" value="F:monooxygenase activity"/>
    <property type="evidence" value="ECO:0007669"/>
    <property type="project" value="UniProtKB-KW"/>
</dbReference>
<evidence type="ECO:0000313" key="4">
    <source>
        <dbReference type="Proteomes" id="UP001139028"/>
    </source>
</evidence>
<dbReference type="Proteomes" id="UP001139028">
    <property type="component" value="Unassembled WGS sequence"/>
</dbReference>
<feature type="transmembrane region" description="Helical" evidence="1">
    <location>
        <begin position="246"/>
        <end position="268"/>
    </location>
</feature>
<proteinExistence type="predicted"/>
<dbReference type="RefSeq" id="WP_252465757.1">
    <property type="nucleotide sequence ID" value="NZ_JALBWM010000023.1"/>
</dbReference>
<dbReference type="PANTHER" id="PTHR40057:SF1">
    <property type="entry name" value="SLR1162 PROTEIN"/>
    <property type="match status" value="1"/>
</dbReference>
<dbReference type="InterPro" id="IPR011008">
    <property type="entry name" value="Dimeric_a/b-barrel"/>
</dbReference>
<dbReference type="InterPro" id="IPR007138">
    <property type="entry name" value="ABM_dom"/>
</dbReference>
<keyword evidence="1" id="KW-0812">Transmembrane</keyword>
<keyword evidence="3" id="KW-0560">Oxidoreductase</keyword>
<dbReference type="Pfam" id="PF03992">
    <property type="entry name" value="ABM"/>
    <property type="match status" value="1"/>
</dbReference>
<keyword evidence="1" id="KW-0472">Membrane</keyword>
<evidence type="ECO:0000313" key="3">
    <source>
        <dbReference type="EMBL" id="MCO1334234.1"/>
    </source>
</evidence>
<dbReference type="SUPFAM" id="SSF54909">
    <property type="entry name" value="Dimeric alpha+beta barrel"/>
    <property type="match status" value="1"/>
</dbReference>
<dbReference type="AlphaFoldDB" id="A0A9X2EL48"/>
<feature type="domain" description="ABM" evidence="2">
    <location>
        <begin position="107"/>
        <end position="181"/>
    </location>
</feature>
<comment type="caution">
    <text evidence="3">The sequence shown here is derived from an EMBL/GenBank/DDBJ whole genome shotgun (WGS) entry which is preliminary data.</text>
</comment>
<accession>A0A9X2EL48</accession>
<sequence>MEENSNASVVLSQEVPTHRGTSYRKWHQKLVDVALSCDGLIEVNLFEPVSDVQKEWVQLFQFETIKQLEIFLDNSTYKYLIVSAEENYGVKVGQQIIVDTCQMTMPVTLVVSKRVKSKFLREYKKWQSEIDEMVAKFPGFMGSDVTRPIQGVQDEWVVVLRFNSTRHLENWLGSDEHRRLMNKGRRFFEDVSIKRIGHGFEDWLAHVRGKTRASPSQWKIAMLILLVLYPIVMASTDWIFPFLNHWPLAYSTFVTNALTVFLLIRFAIPMATRKFNFWLSDKSGRLSRKNVMGTVVVILLYIISVFFFSWLGKMM</sequence>
<dbReference type="Gene3D" id="3.30.70.100">
    <property type="match status" value="1"/>
</dbReference>
<keyword evidence="4" id="KW-1185">Reference proteome</keyword>
<protein>
    <submittedName>
        <fullName evidence="3">Antibiotic biosynthesis monooxygenase</fullName>
    </submittedName>
</protein>
<reference evidence="3" key="1">
    <citation type="journal article" date="2022" name="Arch. Microbiol.">
        <title>Microbulbifer okhotskensis sp. nov., isolated from a deep bottom sediment of the Okhotsk Sea.</title>
        <authorList>
            <person name="Romanenko L."/>
            <person name="Kurilenko V."/>
            <person name="Otstavnykh N."/>
            <person name="Velansky P."/>
            <person name="Isaeva M."/>
            <person name="Mikhailov V."/>
        </authorList>
    </citation>
    <scope>NUCLEOTIDE SEQUENCE</scope>
    <source>
        <strain evidence="3">OS29</strain>
    </source>
</reference>
<evidence type="ECO:0000259" key="2">
    <source>
        <dbReference type="Pfam" id="PF03992"/>
    </source>
</evidence>
<keyword evidence="3" id="KW-0503">Monooxygenase</keyword>
<feature type="transmembrane region" description="Helical" evidence="1">
    <location>
        <begin position="220"/>
        <end position="240"/>
    </location>
</feature>
<feature type="transmembrane region" description="Helical" evidence="1">
    <location>
        <begin position="289"/>
        <end position="311"/>
    </location>
</feature>
<organism evidence="3 4">
    <name type="scientific">Microbulbifer okhotskensis</name>
    <dbReference type="NCBI Taxonomy" id="2926617"/>
    <lineage>
        <taxon>Bacteria</taxon>
        <taxon>Pseudomonadati</taxon>
        <taxon>Pseudomonadota</taxon>
        <taxon>Gammaproteobacteria</taxon>
        <taxon>Cellvibrionales</taxon>
        <taxon>Microbulbiferaceae</taxon>
        <taxon>Microbulbifer</taxon>
    </lineage>
</organism>
<name>A0A9X2EL48_9GAMM</name>
<keyword evidence="1" id="KW-1133">Transmembrane helix</keyword>
<dbReference type="EMBL" id="JALBWM010000023">
    <property type="protein sequence ID" value="MCO1334234.1"/>
    <property type="molecule type" value="Genomic_DNA"/>
</dbReference>
<dbReference type="InterPro" id="IPR038762">
    <property type="entry name" value="ABM_predict"/>
</dbReference>